<dbReference type="PANTHER" id="PTHR10502:SF102">
    <property type="entry name" value="ANNEXIN B11"/>
    <property type="match status" value="1"/>
</dbReference>
<dbReference type="GO" id="GO:0005509">
    <property type="term" value="F:calcium ion binding"/>
    <property type="evidence" value="ECO:0007669"/>
    <property type="project" value="InterPro"/>
</dbReference>
<dbReference type="GO" id="GO:0005737">
    <property type="term" value="C:cytoplasm"/>
    <property type="evidence" value="ECO:0007669"/>
    <property type="project" value="TreeGrafter"/>
</dbReference>
<dbReference type="PROSITE" id="PS51897">
    <property type="entry name" value="ANNEXIN_2"/>
    <property type="match status" value="3"/>
</dbReference>
<dbReference type="SUPFAM" id="SSF47874">
    <property type="entry name" value="Annexin"/>
    <property type="match status" value="1"/>
</dbReference>
<keyword evidence="2" id="KW-0677">Repeat</keyword>
<dbReference type="FunFam" id="1.10.220.10:FF:000005">
    <property type="entry name" value="Annexin"/>
    <property type="match status" value="1"/>
</dbReference>
<sequence length="306" mass="34610">VAASHNADQRAEIAQILRNAMKGFGTDEKAIIRVAASHNADQRAEIAQQFCASFGLLLEKELKKELSGNLENILVGAFKRRYELWADEIHQAIQGLGTNEKHLIQLVILMNDQDTIGVAQMYMQKYQTDMFRAITSDISNNDWGRLLKGWIAGQNKQIMDPMQAADQLYNAAKGAGTDEDVFIRIFCNCSPDNFRQICQVFQQKFGKSLREIVKKEFTGRSEFAFLLAHDYLINPIQAVAFCVHYAVHGMGTDDRMLINATLLFGDYFKGQTIVQAYTLFGDMKKDLKRDLTGKYEDAVMAMWGLL</sequence>
<evidence type="ECO:0000256" key="1">
    <source>
        <dbReference type="ARBA" id="ARBA00007831"/>
    </source>
</evidence>
<dbReference type="GO" id="GO:0001786">
    <property type="term" value="F:phosphatidylserine binding"/>
    <property type="evidence" value="ECO:0007669"/>
    <property type="project" value="TreeGrafter"/>
</dbReference>
<name>A0A146KE92_9EUKA</name>
<dbReference type="Pfam" id="PF00191">
    <property type="entry name" value="Annexin"/>
    <property type="match status" value="3"/>
</dbReference>
<organism evidence="4">
    <name type="scientific">Trepomonas sp. PC1</name>
    <dbReference type="NCBI Taxonomy" id="1076344"/>
    <lineage>
        <taxon>Eukaryota</taxon>
        <taxon>Metamonada</taxon>
        <taxon>Diplomonadida</taxon>
        <taxon>Hexamitidae</taxon>
        <taxon>Hexamitinae</taxon>
        <taxon>Trepomonas</taxon>
    </lineage>
</organism>
<dbReference type="SMART" id="SM00335">
    <property type="entry name" value="ANX"/>
    <property type="match status" value="3"/>
</dbReference>
<comment type="similarity">
    <text evidence="1">Belongs to the annexin family.</text>
</comment>
<protein>
    <submittedName>
        <fullName evidence="4">Annexin 9</fullName>
    </submittedName>
</protein>
<proteinExistence type="inferred from homology"/>
<evidence type="ECO:0000313" key="4">
    <source>
        <dbReference type="EMBL" id="JAP93629.1"/>
    </source>
</evidence>
<dbReference type="GO" id="GO:0005886">
    <property type="term" value="C:plasma membrane"/>
    <property type="evidence" value="ECO:0007669"/>
    <property type="project" value="TreeGrafter"/>
</dbReference>
<evidence type="ECO:0000256" key="3">
    <source>
        <dbReference type="ARBA" id="ARBA00023216"/>
    </source>
</evidence>
<dbReference type="Gene3D" id="1.10.220.10">
    <property type="entry name" value="Annexin"/>
    <property type="match status" value="4"/>
</dbReference>
<gene>
    <name evidence="4" type="ORF">TPC1_14023</name>
</gene>
<keyword evidence="3" id="KW-0041">Annexin</keyword>
<dbReference type="AlphaFoldDB" id="A0A146KE92"/>
<dbReference type="EMBL" id="GDID01002977">
    <property type="protein sequence ID" value="JAP93629.1"/>
    <property type="molecule type" value="Transcribed_RNA"/>
</dbReference>
<dbReference type="InterPro" id="IPR001464">
    <property type="entry name" value="Annexin"/>
</dbReference>
<accession>A0A146KE92</accession>
<dbReference type="PRINTS" id="PR00196">
    <property type="entry name" value="ANNEXIN"/>
</dbReference>
<dbReference type="GO" id="GO:0005544">
    <property type="term" value="F:calcium-dependent phospholipid binding"/>
    <property type="evidence" value="ECO:0007669"/>
    <property type="project" value="InterPro"/>
</dbReference>
<dbReference type="PANTHER" id="PTHR10502">
    <property type="entry name" value="ANNEXIN"/>
    <property type="match status" value="1"/>
</dbReference>
<reference evidence="4" key="1">
    <citation type="submission" date="2015-07" db="EMBL/GenBank/DDBJ databases">
        <title>Adaptation to a free-living lifestyle via gene acquisitions in the diplomonad Trepomonas sp. PC1.</title>
        <authorList>
            <person name="Xu F."/>
            <person name="Jerlstrom-Hultqvist J."/>
            <person name="Kolisko M."/>
            <person name="Simpson A.G.B."/>
            <person name="Roger A.J."/>
            <person name="Svard S.G."/>
            <person name="Andersson J.O."/>
        </authorList>
    </citation>
    <scope>NUCLEOTIDE SEQUENCE</scope>
    <source>
        <strain evidence="4">PC1</strain>
    </source>
</reference>
<evidence type="ECO:0000256" key="2">
    <source>
        <dbReference type="ARBA" id="ARBA00022737"/>
    </source>
</evidence>
<feature type="non-terminal residue" evidence="4">
    <location>
        <position position="1"/>
    </location>
</feature>
<dbReference type="InterPro" id="IPR018502">
    <property type="entry name" value="Annexin_repeat"/>
</dbReference>
<dbReference type="InterPro" id="IPR037104">
    <property type="entry name" value="Annexin_sf"/>
</dbReference>